<accession>A0A0D3EMX9</accession>
<proteinExistence type="predicted"/>
<reference evidence="1" key="1">
    <citation type="journal article" date="2009" name="Rice">
        <title>De Novo Next Generation Sequencing of Plant Genomes.</title>
        <authorList>
            <person name="Rounsley S."/>
            <person name="Marri P.R."/>
            <person name="Yu Y."/>
            <person name="He R."/>
            <person name="Sisneros N."/>
            <person name="Goicoechea J.L."/>
            <person name="Lee S.J."/>
            <person name="Angelova A."/>
            <person name="Kudrna D."/>
            <person name="Luo M."/>
            <person name="Affourtit J."/>
            <person name="Desany B."/>
            <person name="Knight J."/>
            <person name="Niazi F."/>
            <person name="Egholm M."/>
            <person name="Wing R.A."/>
        </authorList>
    </citation>
    <scope>NUCLEOTIDE SEQUENCE [LARGE SCALE GENOMIC DNA]</scope>
    <source>
        <strain evidence="1">cv. IRGC 105608</strain>
    </source>
</reference>
<sequence length="100" mass="10554">MAPPTPGLSAAARLVIRRFLTTGAEAAEAVAPHAARAKGKKDRRPLGRRLLELGDAAGRERVAGAGRVGREEAIAAADLAKCARDLHKVKRDAHALELMD</sequence>
<organism evidence="1">
    <name type="scientific">Oryza barthii</name>
    <dbReference type="NCBI Taxonomy" id="65489"/>
    <lineage>
        <taxon>Eukaryota</taxon>
        <taxon>Viridiplantae</taxon>
        <taxon>Streptophyta</taxon>
        <taxon>Embryophyta</taxon>
        <taxon>Tracheophyta</taxon>
        <taxon>Spermatophyta</taxon>
        <taxon>Magnoliopsida</taxon>
        <taxon>Liliopsida</taxon>
        <taxon>Poales</taxon>
        <taxon>Poaceae</taxon>
        <taxon>BOP clade</taxon>
        <taxon>Oryzoideae</taxon>
        <taxon>Oryzeae</taxon>
        <taxon>Oryzinae</taxon>
        <taxon>Oryza</taxon>
    </lineage>
</organism>
<dbReference type="AlphaFoldDB" id="A0A0D3EMX9"/>
<evidence type="ECO:0000313" key="2">
    <source>
        <dbReference type="Proteomes" id="UP000026960"/>
    </source>
</evidence>
<protein>
    <submittedName>
        <fullName evidence="1">Uncharacterized protein</fullName>
    </submittedName>
</protein>
<reference evidence="1" key="2">
    <citation type="submission" date="2015-03" db="UniProtKB">
        <authorList>
            <consortium name="EnsemblPlants"/>
        </authorList>
    </citation>
    <scope>IDENTIFICATION</scope>
</reference>
<dbReference type="Proteomes" id="UP000026960">
    <property type="component" value="Chromosome 1"/>
</dbReference>
<name>A0A0D3EMX9_9ORYZ</name>
<dbReference type="HOGENOM" id="CLU_2310354_0_0_1"/>
<dbReference type="EnsemblPlants" id="OBART01G12710.1">
    <property type="protein sequence ID" value="OBART01G12710.1"/>
    <property type="gene ID" value="OBART01G12710"/>
</dbReference>
<keyword evidence="2" id="KW-1185">Reference proteome</keyword>
<dbReference type="Gramene" id="OBART01G12710.1">
    <property type="protein sequence ID" value="OBART01G12710.1"/>
    <property type="gene ID" value="OBART01G12710"/>
</dbReference>
<evidence type="ECO:0000313" key="1">
    <source>
        <dbReference type="EnsemblPlants" id="OBART01G12710.1"/>
    </source>
</evidence>
<dbReference type="PaxDb" id="65489-OBART01G12710.1"/>